<keyword evidence="13" id="KW-0275">Fatty acid biosynthesis</keyword>
<keyword evidence="11" id="KW-0443">Lipid metabolism</keyword>
<dbReference type="GO" id="GO:0005506">
    <property type="term" value="F:iron ion binding"/>
    <property type="evidence" value="ECO:0007669"/>
    <property type="project" value="InterPro"/>
</dbReference>
<evidence type="ECO:0000256" key="5">
    <source>
        <dbReference type="ARBA" id="ARBA00022723"/>
    </source>
</evidence>
<evidence type="ECO:0000256" key="1">
    <source>
        <dbReference type="ARBA" id="ARBA00001947"/>
    </source>
</evidence>
<dbReference type="GO" id="GO:0080132">
    <property type="term" value="F:fatty acid 2-hydroxylase activity"/>
    <property type="evidence" value="ECO:0007669"/>
    <property type="project" value="InterPro"/>
</dbReference>
<feature type="transmembrane region" description="Helical" evidence="14">
    <location>
        <begin position="12"/>
        <end position="31"/>
    </location>
</feature>
<keyword evidence="4 14" id="KW-0812">Transmembrane</keyword>
<keyword evidence="7" id="KW-0276">Fatty acid metabolism</keyword>
<evidence type="ECO:0000256" key="12">
    <source>
        <dbReference type="ARBA" id="ARBA00023136"/>
    </source>
</evidence>
<dbReference type="Pfam" id="PF04116">
    <property type="entry name" value="FA_hydroxylase"/>
    <property type="match status" value="1"/>
</dbReference>
<keyword evidence="10" id="KW-0560">Oxidoreductase</keyword>
<dbReference type="GO" id="GO:0006633">
    <property type="term" value="P:fatty acid biosynthetic process"/>
    <property type="evidence" value="ECO:0007669"/>
    <property type="project" value="UniProtKB-KW"/>
</dbReference>
<dbReference type="OrthoDB" id="5291370at2"/>
<reference evidence="16 17" key="1">
    <citation type="submission" date="2016-10" db="EMBL/GenBank/DDBJ databases">
        <authorList>
            <person name="de Groot N.N."/>
        </authorList>
    </citation>
    <scope>NUCLEOTIDE SEQUENCE [LARGE SCALE GENOMIC DNA]</scope>
    <source>
        <strain evidence="16 17">CGMCC 1.12097</strain>
    </source>
</reference>
<organism evidence="16 17">
    <name type="scientific">Mesorhizobium qingshengii</name>
    <dbReference type="NCBI Taxonomy" id="1165689"/>
    <lineage>
        <taxon>Bacteria</taxon>
        <taxon>Pseudomonadati</taxon>
        <taxon>Pseudomonadota</taxon>
        <taxon>Alphaproteobacteria</taxon>
        <taxon>Hyphomicrobiales</taxon>
        <taxon>Phyllobacteriaceae</taxon>
        <taxon>Mesorhizobium</taxon>
    </lineage>
</organism>
<evidence type="ECO:0000256" key="14">
    <source>
        <dbReference type="SAM" id="Phobius"/>
    </source>
</evidence>
<dbReference type="PANTHER" id="PTHR12863">
    <property type="entry name" value="FATTY ACID HYDROXYLASE"/>
    <property type="match status" value="1"/>
</dbReference>
<keyword evidence="9 14" id="KW-1133">Transmembrane helix</keyword>
<keyword evidence="6" id="KW-0256">Endoplasmic reticulum</keyword>
<dbReference type="RefSeq" id="WP_091581450.1">
    <property type="nucleotide sequence ID" value="NZ_FMXM01000013.1"/>
</dbReference>
<dbReference type="GO" id="GO:0016020">
    <property type="term" value="C:membrane"/>
    <property type="evidence" value="ECO:0007669"/>
    <property type="project" value="InterPro"/>
</dbReference>
<evidence type="ECO:0000256" key="4">
    <source>
        <dbReference type="ARBA" id="ARBA00022692"/>
    </source>
</evidence>
<dbReference type="EMBL" id="FMXM01000013">
    <property type="protein sequence ID" value="SDA89281.1"/>
    <property type="molecule type" value="Genomic_DNA"/>
</dbReference>
<name>A0A1G5Z334_9HYPH</name>
<keyword evidence="8" id="KW-0862">Zinc</keyword>
<evidence type="ECO:0000256" key="3">
    <source>
        <dbReference type="ARBA" id="ARBA00022516"/>
    </source>
</evidence>
<evidence type="ECO:0000256" key="9">
    <source>
        <dbReference type="ARBA" id="ARBA00022989"/>
    </source>
</evidence>
<evidence type="ECO:0000256" key="10">
    <source>
        <dbReference type="ARBA" id="ARBA00023002"/>
    </source>
</evidence>
<dbReference type="PANTHER" id="PTHR12863:SF1">
    <property type="entry name" value="FATTY ACID 2-HYDROXYLASE"/>
    <property type="match status" value="1"/>
</dbReference>
<evidence type="ECO:0000256" key="7">
    <source>
        <dbReference type="ARBA" id="ARBA00022832"/>
    </source>
</evidence>
<keyword evidence="3" id="KW-0444">Lipid biosynthesis</keyword>
<sequence length="177" mass="19914">MQLGLIGYYSDFVVYPLVIAVLAVAGLIEAGEESAPGWMGTVLACLGLWTLIEYLLHRFVLHHIPYISDLHDRHHVEERSSVGTPTWLSLGVHALVAFLPVWMVSGFATASAASCGLMLGYLWYISIHHMIHHWHPNHPSYLYTLKRRHAVHHHVDETANFGVTSALWDRVFGTARL</sequence>
<evidence type="ECO:0000256" key="11">
    <source>
        <dbReference type="ARBA" id="ARBA00023098"/>
    </source>
</evidence>
<evidence type="ECO:0000259" key="15">
    <source>
        <dbReference type="Pfam" id="PF04116"/>
    </source>
</evidence>
<gene>
    <name evidence="16" type="ORF">SAMN02927914_04170</name>
</gene>
<feature type="transmembrane region" description="Helical" evidence="14">
    <location>
        <begin position="37"/>
        <end position="61"/>
    </location>
</feature>
<protein>
    <submittedName>
        <fullName evidence="16">Fatty acid hydroxylase superfamily protein</fullName>
    </submittedName>
</protein>
<evidence type="ECO:0000256" key="2">
    <source>
        <dbReference type="ARBA" id="ARBA00004477"/>
    </source>
</evidence>
<evidence type="ECO:0000256" key="13">
    <source>
        <dbReference type="ARBA" id="ARBA00023160"/>
    </source>
</evidence>
<evidence type="ECO:0000256" key="6">
    <source>
        <dbReference type="ARBA" id="ARBA00022824"/>
    </source>
</evidence>
<feature type="transmembrane region" description="Helical" evidence="14">
    <location>
        <begin position="107"/>
        <end position="125"/>
    </location>
</feature>
<evidence type="ECO:0000313" key="16">
    <source>
        <dbReference type="EMBL" id="SDA89281.1"/>
    </source>
</evidence>
<feature type="domain" description="Fatty acid hydroxylase" evidence="15">
    <location>
        <begin position="43"/>
        <end position="174"/>
    </location>
</feature>
<accession>A0A1G5Z334</accession>
<keyword evidence="12 14" id="KW-0472">Membrane</keyword>
<comment type="cofactor">
    <cofactor evidence="1">
        <name>Zn(2+)</name>
        <dbReference type="ChEBI" id="CHEBI:29105"/>
    </cofactor>
</comment>
<evidence type="ECO:0000313" key="17">
    <source>
        <dbReference type="Proteomes" id="UP000198588"/>
    </source>
</evidence>
<dbReference type="InterPro" id="IPR006694">
    <property type="entry name" value="Fatty_acid_hydroxylase"/>
</dbReference>
<dbReference type="InterPro" id="IPR014430">
    <property type="entry name" value="Scs7"/>
</dbReference>
<dbReference type="AlphaFoldDB" id="A0A1G5Z334"/>
<proteinExistence type="predicted"/>
<dbReference type="STRING" id="1165689.SAMN02927914_04170"/>
<evidence type="ECO:0000256" key="8">
    <source>
        <dbReference type="ARBA" id="ARBA00022833"/>
    </source>
</evidence>
<dbReference type="Proteomes" id="UP000198588">
    <property type="component" value="Unassembled WGS sequence"/>
</dbReference>
<keyword evidence="5" id="KW-0479">Metal-binding</keyword>
<comment type="subcellular location">
    <subcellularLocation>
        <location evidence="2">Endoplasmic reticulum membrane</location>
        <topology evidence="2">Multi-pass membrane protein</topology>
    </subcellularLocation>
</comment>